<evidence type="ECO:0000256" key="1">
    <source>
        <dbReference type="SAM" id="SignalP"/>
    </source>
</evidence>
<organism evidence="2 3">
    <name type="scientific">Coprinellus micaceus</name>
    <name type="common">Glistening ink-cap mushroom</name>
    <name type="synonym">Coprinus micaceus</name>
    <dbReference type="NCBI Taxonomy" id="71717"/>
    <lineage>
        <taxon>Eukaryota</taxon>
        <taxon>Fungi</taxon>
        <taxon>Dikarya</taxon>
        <taxon>Basidiomycota</taxon>
        <taxon>Agaricomycotina</taxon>
        <taxon>Agaricomycetes</taxon>
        <taxon>Agaricomycetidae</taxon>
        <taxon>Agaricales</taxon>
        <taxon>Agaricineae</taxon>
        <taxon>Psathyrellaceae</taxon>
        <taxon>Coprinellus</taxon>
    </lineage>
</organism>
<evidence type="ECO:0000313" key="2">
    <source>
        <dbReference type="EMBL" id="TEB37343.1"/>
    </source>
</evidence>
<dbReference type="AlphaFoldDB" id="A0A4Y7TT36"/>
<sequence>MFRNNSSVLSLLVVLLACLGVLGSPSYRTFNKRSQVAARNPDADTWSNAERLARGLSPRKPGTLFNPTRVGEVTRSIQVRKASNGNIVGHVRSNLDSGRYTVTSGSGNRLSVKFTPASGPFQIEINDSQNYRYLGFAGSSTSSLTSTNIPSGSAPTNNGNSLGGASESYVWSYNSGSGELTAQWVNPSGSPISVNFFYDDDTGLHASANTNYKGYTRVRLYSVA</sequence>
<dbReference type="OrthoDB" id="4584900at2759"/>
<reference evidence="2 3" key="1">
    <citation type="journal article" date="2019" name="Nat. Ecol. Evol.">
        <title>Megaphylogeny resolves global patterns of mushroom evolution.</title>
        <authorList>
            <person name="Varga T."/>
            <person name="Krizsan K."/>
            <person name="Foldi C."/>
            <person name="Dima B."/>
            <person name="Sanchez-Garcia M."/>
            <person name="Sanchez-Ramirez S."/>
            <person name="Szollosi G.J."/>
            <person name="Szarkandi J.G."/>
            <person name="Papp V."/>
            <person name="Albert L."/>
            <person name="Andreopoulos W."/>
            <person name="Angelini C."/>
            <person name="Antonin V."/>
            <person name="Barry K.W."/>
            <person name="Bougher N.L."/>
            <person name="Buchanan P."/>
            <person name="Buyck B."/>
            <person name="Bense V."/>
            <person name="Catcheside P."/>
            <person name="Chovatia M."/>
            <person name="Cooper J."/>
            <person name="Damon W."/>
            <person name="Desjardin D."/>
            <person name="Finy P."/>
            <person name="Geml J."/>
            <person name="Haridas S."/>
            <person name="Hughes K."/>
            <person name="Justo A."/>
            <person name="Karasinski D."/>
            <person name="Kautmanova I."/>
            <person name="Kiss B."/>
            <person name="Kocsube S."/>
            <person name="Kotiranta H."/>
            <person name="LaButti K.M."/>
            <person name="Lechner B.E."/>
            <person name="Liimatainen K."/>
            <person name="Lipzen A."/>
            <person name="Lukacs Z."/>
            <person name="Mihaltcheva S."/>
            <person name="Morgado L.N."/>
            <person name="Niskanen T."/>
            <person name="Noordeloos M.E."/>
            <person name="Ohm R.A."/>
            <person name="Ortiz-Santana B."/>
            <person name="Ovrebo C."/>
            <person name="Racz N."/>
            <person name="Riley R."/>
            <person name="Savchenko A."/>
            <person name="Shiryaev A."/>
            <person name="Soop K."/>
            <person name="Spirin V."/>
            <person name="Szebenyi C."/>
            <person name="Tomsovsky M."/>
            <person name="Tulloss R.E."/>
            <person name="Uehling J."/>
            <person name="Grigoriev I.V."/>
            <person name="Vagvolgyi C."/>
            <person name="Papp T."/>
            <person name="Martin F.M."/>
            <person name="Miettinen O."/>
            <person name="Hibbett D.S."/>
            <person name="Nagy L.G."/>
        </authorList>
    </citation>
    <scope>NUCLEOTIDE SEQUENCE [LARGE SCALE GENOMIC DNA]</scope>
    <source>
        <strain evidence="2 3">FP101781</strain>
    </source>
</reference>
<comment type="caution">
    <text evidence="2">The sequence shown here is derived from an EMBL/GenBank/DDBJ whole genome shotgun (WGS) entry which is preliminary data.</text>
</comment>
<gene>
    <name evidence="2" type="ORF">FA13DRAFT_1726417</name>
</gene>
<dbReference type="Proteomes" id="UP000298030">
    <property type="component" value="Unassembled WGS sequence"/>
</dbReference>
<feature type="signal peptide" evidence="1">
    <location>
        <begin position="1"/>
        <end position="23"/>
    </location>
</feature>
<name>A0A4Y7TT36_COPMI</name>
<keyword evidence="1" id="KW-0732">Signal</keyword>
<evidence type="ECO:0000313" key="3">
    <source>
        <dbReference type="Proteomes" id="UP000298030"/>
    </source>
</evidence>
<dbReference type="PROSITE" id="PS51257">
    <property type="entry name" value="PROKAR_LIPOPROTEIN"/>
    <property type="match status" value="1"/>
</dbReference>
<accession>A0A4Y7TT36</accession>
<keyword evidence="3" id="KW-1185">Reference proteome</keyword>
<proteinExistence type="predicted"/>
<protein>
    <submittedName>
        <fullName evidence="2">Uncharacterized protein</fullName>
    </submittedName>
</protein>
<feature type="chain" id="PRO_5021356435" evidence="1">
    <location>
        <begin position="24"/>
        <end position="224"/>
    </location>
</feature>
<dbReference type="EMBL" id="QPFP01000004">
    <property type="protein sequence ID" value="TEB37343.1"/>
    <property type="molecule type" value="Genomic_DNA"/>
</dbReference>